<accession>A0A6P2CHA2</accession>
<evidence type="ECO:0000259" key="3">
    <source>
        <dbReference type="SMART" id="SM00903"/>
    </source>
</evidence>
<evidence type="ECO:0000256" key="2">
    <source>
        <dbReference type="ARBA" id="ARBA00023002"/>
    </source>
</evidence>
<dbReference type="Pfam" id="PF01613">
    <property type="entry name" value="Flavin_Reduct"/>
    <property type="match status" value="1"/>
</dbReference>
<dbReference type="InterPro" id="IPR012349">
    <property type="entry name" value="Split_barrel_FMN-bd"/>
</dbReference>
<organism evidence="4 5">
    <name type="scientific">Rhodococcus rhodnii</name>
    <dbReference type="NCBI Taxonomy" id="38312"/>
    <lineage>
        <taxon>Bacteria</taxon>
        <taxon>Bacillati</taxon>
        <taxon>Actinomycetota</taxon>
        <taxon>Actinomycetes</taxon>
        <taxon>Mycobacteriales</taxon>
        <taxon>Nocardiaceae</taxon>
        <taxon>Rhodococcus</taxon>
    </lineage>
</organism>
<dbReference type="AlphaFoldDB" id="A0A6P2CHA2"/>
<dbReference type="InterPro" id="IPR002563">
    <property type="entry name" value="Flavin_Rdtase-like_dom"/>
</dbReference>
<dbReference type="SUPFAM" id="SSF50475">
    <property type="entry name" value="FMN-binding split barrel"/>
    <property type="match status" value="1"/>
</dbReference>
<evidence type="ECO:0000256" key="1">
    <source>
        <dbReference type="ARBA" id="ARBA00008898"/>
    </source>
</evidence>
<protein>
    <submittedName>
        <fullName evidence="4">Flavin reductase</fullName>
    </submittedName>
</protein>
<sequence>MGKIPVVTTESTHAPTPEEMRRLMGRFASGVTIVTALDDDEPVGFACQSFASVSLDPPLVLFCAAHSSRSWPRIRSVGRFAINVLAEPQSDVCGAFGTRDGRKFDGLDWNVSPWGTPSLDGVLMRVHAELHDVHVAGDHDVVVGRVLGLESGAAERPMLFYCGRFGIETPEV</sequence>
<dbReference type="PANTHER" id="PTHR30466:SF11">
    <property type="entry name" value="FLAVIN-DEPENDENT MONOOXYGENASE, REDUCTASE SUBUNIT HSAB"/>
    <property type="match status" value="1"/>
</dbReference>
<proteinExistence type="inferred from homology"/>
<comment type="similarity">
    <text evidence="1">Belongs to the non-flavoprotein flavin reductase family.</text>
</comment>
<name>A0A6P2CHA2_9NOCA</name>
<dbReference type="EMBL" id="QRCM01000001">
    <property type="protein sequence ID" value="TXG90348.1"/>
    <property type="molecule type" value="Genomic_DNA"/>
</dbReference>
<dbReference type="Gene3D" id="2.30.110.10">
    <property type="entry name" value="Electron Transport, Fmn-binding Protein, Chain A"/>
    <property type="match status" value="1"/>
</dbReference>
<reference evidence="4 5" key="1">
    <citation type="submission" date="2018-07" db="EMBL/GenBank/DDBJ databases">
        <title>Genome sequence of Rhodococcus rhodnii ATCC 35071 from Rhodnius prolixus.</title>
        <authorList>
            <person name="Patel V."/>
            <person name="Vogel K.J."/>
        </authorList>
    </citation>
    <scope>NUCLEOTIDE SEQUENCE [LARGE SCALE GENOMIC DNA]</scope>
    <source>
        <strain evidence="4 5">ATCC 35071</strain>
    </source>
</reference>
<evidence type="ECO:0000313" key="4">
    <source>
        <dbReference type="EMBL" id="TXG90348.1"/>
    </source>
</evidence>
<comment type="caution">
    <text evidence="4">The sequence shown here is derived from an EMBL/GenBank/DDBJ whole genome shotgun (WGS) entry which is preliminary data.</text>
</comment>
<dbReference type="GO" id="GO:0010181">
    <property type="term" value="F:FMN binding"/>
    <property type="evidence" value="ECO:0007669"/>
    <property type="project" value="InterPro"/>
</dbReference>
<dbReference type="Proteomes" id="UP000471120">
    <property type="component" value="Unassembled WGS sequence"/>
</dbReference>
<gene>
    <name evidence="4" type="ORF">DW322_09070</name>
</gene>
<dbReference type="RefSeq" id="WP_010837216.1">
    <property type="nucleotide sequence ID" value="NZ_QRCM01000001.1"/>
</dbReference>
<dbReference type="InterPro" id="IPR050268">
    <property type="entry name" value="NADH-dep_flavin_reductase"/>
</dbReference>
<dbReference type="PANTHER" id="PTHR30466">
    <property type="entry name" value="FLAVIN REDUCTASE"/>
    <property type="match status" value="1"/>
</dbReference>
<dbReference type="SMART" id="SM00903">
    <property type="entry name" value="Flavin_Reduct"/>
    <property type="match status" value="1"/>
</dbReference>
<feature type="domain" description="Flavin reductase like" evidence="3">
    <location>
        <begin position="24"/>
        <end position="167"/>
    </location>
</feature>
<keyword evidence="2" id="KW-0560">Oxidoreductase</keyword>
<evidence type="ECO:0000313" key="5">
    <source>
        <dbReference type="Proteomes" id="UP000471120"/>
    </source>
</evidence>
<dbReference type="GO" id="GO:0042602">
    <property type="term" value="F:riboflavin reductase (NADPH) activity"/>
    <property type="evidence" value="ECO:0007669"/>
    <property type="project" value="TreeGrafter"/>
</dbReference>